<reference evidence="2" key="2">
    <citation type="submission" date="2021-09" db="EMBL/GenBank/DDBJ databases">
        <authorList>
            <person name="Jia N."/>
            <person name="Wang J."/>
            <person name="Shi W."/>
            <person name="Du L."/>
            <person name="Sun Y."/>
            <person name="Zhan W."/>
            <person name="Jiang J."/>
            <person name="Wang Q."/>
            <person name="Zhang B."/>
            <person name="Ji P."/>
            <person name="Sakyi L.B."/>
            <person name="Cui X."/>
            <person name="Yuan T."/>
            <person name="Jiang B."/>
            <person name="Yang W."/>
            <person name="Lam T.T.-Y."/>
            <person name="Chang Q."/>
            <person name="Ding S."/>
            <person name="Wang X."/>
            <person name="Zhu J."/>
            <person name="Ruan X."/>
            <person name="Zhao L."/>
            <person name="Wei J."/>
            <person name="Que T."/>
            <person name="Du C."/>
            <person name="Cheng J."/>
            <person name="Dai P."/>
            <person name="Han X."/>
            <person name="Huang E."/>
            <person name="Gao Y."/>
            <person name="Liu J."/>
            <person name="Shao H."/>
            <person name="Ye R."/>
            <person name="Li L."/>
            <person name="Wei W."/>
            <person name="Wang X."/>
            <person name="Wang C."/>
            <person name="Huo Q."/>
            <person name="Li W."/>
            <person name="Guo W."/>
            <person name="Chen H."/>
            <person name="Chen S."/>
            <person name="Zhou L."/>
            <person name="Zhou L."/>
            <person name="Ni X."/>
            <person name="Tian J."/>
            <person name="Zhou Y."/>
            <person name="Sheng Y."/>
            <person name="Liu T."/>
            <person name="Pan Y."/>
            <person name="Xia L."/>
            <person name="Li J."/>
            <person name="Zhao F."/>
            <person name="Cao W."/>
        </authorList>
    </citation>
    <scope>NUCLEOTIDE SEQUENCE</scope>
    <source>
        <strain evidence="2">Rmic-2018</strain>
        <tissue evidence="2">Larvae</tissue>
    </source>
</reference>
<evidence type="ECO:0000256" key="1">
    <source>
        <dbReference type="SAM" id="MobiDB-lite"/>
    </source>
</evidence>
<dbReference type="AlphaFoldDB" id="A0A9J6EJF2"/>
<dbReference type="Proteomes" id="UP000821866">
    <property type="component" value="Chromosome 2"/>
</dbReference>
<dbReference type="EMBL" id="JABSTU010000004">
    <property type="protein sequence ID" value="KAH8034462.1"/>
    <property type="molecule type" value="Genomic_DNA"/>
</dbReference>
<reference evidence="2" key="1">
    <citation type="journal article" date="2020" name="Cell">
        <title>Large-Scale Comparative Analyses of Tick Genomes Elucidate Their Genetic Diversity and Vector Capacities.</title>
        <authorList>
            <consortium name="Tick Genome and Microbiome Consortium (TIGMIC)"/>
            <person name="Jia N."/>
            <person name="Wang J."/>
            <person name="Shi W."/>
            <person name="Du L."/>
            <person name="Sun Y."/>
            <person name="Zhan W."/>
            <person name="Jiang J.F."/>
            <person name="Wang Q."/>
            <person name="Zhang B."/>
            <person name="Ji P."/>
            <person name="Bell-Sakyi L."/>
            <person name="Cui X.M."/>
            <person name="Yuan T.T."/>
            <person name="Jiang B.G."/>
            <person name="Yang W.F."/>
            <person name="Lam T.T."/>
            <person name="Chang Q.C."/>
            <person name="Ding S.J."/>
            <person name="Wang X.J."/>
            <person name="Zhu J.G."/>
            <person name="Ruan X.D."/>
            <person name="Zhao L."/>
            <person name="Wei J.T."/>
            <person name="Ye R.Z."/>
            <person name="Que T.C."/>
            <person name="Du C.H."/>
            <person name="Zhou Y.H."/>
            <person name="Cheng J.X."/>
            <person name="Dai P.F."/>
            <person name="Guo W.B."/>
            <person name="Han X.H."/>
            <person name="Huang E.J."/>
            <person name="Li L.F."/>
            <person name="Wei W."/>
            <person name="Gao Y.C."/>
            <person name="Liu J.Z."/>
            <person name="Shao H.Z."/>
            <person name="Wang X."/>
            <person name="Wang C.C."/>
            <person name="Yang T.C."/>
            <person name="Huo Q.B."/>
            <person name="Li W."/>
            <person name="Chen H.Y."/>
            <person name="Chen S.E."/>
            <person name="Zhou L.G."/>
            <person name="Ni X.B."/>
            <person name="Tian J.H."/>
            <person name="Sheng Y."/>
            <person name="Liu T."/>
            <person name="Pan Y.S."/>
            <person name="Xia L.Y."/>
            <person name="Li J."/>
            <person name="Zhao F."/>
            <person name="Cao W.C."/>
        </authorList>
    </citation>
    <scope>NUCLEOTIDE SEQUENCE</scope>
    <source>
        <strain evidence="2">Rmic-2018</strain>
    </source>
</reference>
<feature type="compositionally biased region" description="Basic residues" evidence="1">
    <location>
        <begin position="9"/>
        <end position="19"/>
    </location>
</feature>
<keyword evidence="3" id="KW-1185">Reference proteome</keyword>
<feature type="compositionally biased region" description="Low complexity" evidence="1">
    <location>
        <begin position="56"/>
        <end position="65"/>
    </location>
</feature>
<comment type="caution">
    <text evidence="2">The sequence shown here is derived from an EMBL/GenBank/DDBJ whole genome shotgun (WGS) entry which is preliminary data.</text>
</comment>
<accession>A0A9J6EJF2</accession>
<feature type="compositionally biased region" description="Basic and acidic residues" evidence="1">
    <location>
        <begin position="217"/>
        <end position="226"/>
    </location>
</feature>
<protein>
    <submittedName>
        <fullName evidence="2">Uncharacterized protein</fullName>
    </submittedName>
</protein>
<feature type="compositionally biased region" description="Polar residues" evidence="1">
    <location>
        <begin position="139"/>
        <end position="151"/>
    </location>
</feature>
<feature type="compositionally biased region" description="Basic residues" evidence="1">
    <location>
        <begin position="127"/>
        <end position="138"/>
    </location>
</feature>
<feature type="region of interest" description="Disordered" evidence="1">
    <location>
        <begin position="1"/>
        <end position="65"/>
    </location>
</feature>
<gene>
    <name evidence="2" type="ORF">HPB51_024449</name>
</gene>
<feature type="region of interest" description="Disordered" evidence="1">
    <location>
        <begin position="203"/>
        <end position="226"/>
    </location>
</feature>
<feature type="region of interest" description="Disordered" evidence="1">
    <location>
        <begin position="117"/>
        <end position="177"/>
    </location>
</feature>
<sequence length="226" mass="24270">MAAEAVHAPGRRRRSRRQQHHDARPIHREESDVRSARLDDVSAAKSAWGSDEAGLANSPSGRASSSAAAAAMFACGGGATTELRKVAIKRGVPPAAHLELDHGIRAACRRVATFAGRRRQGEENRHRISAAKGRKNKQRGSSVPSTSSRHNAGSYETRRQKELSASTDPPLASRFRERPAVPFPSGITSLVVKPLTINWTMRTAPTTSGSAQATRVTRGDDQAGVR</sequence>
<evidence type="ECO:0000313" key="3">
    <source>
        <dbReference type="Proteomes" id="UP000821866"/>
    </source>
</evidence>
<feature type="compositionally biased region" description="Basic and acidic residues" evidence="1">
    <location>
        <begin position="20"/>
        <end position="42"/>
    </location>
</feature>
<name>A0A9J6EJF2_RHIMP</name>
<evidence type="ECO:0000313" key="2">
    <source>
        <dbReference type="EMBL" id="KAH8034462.1"/>
    </source>
</evidence>
<proteinExistence type="predicted"/>
<feature type="compositionally biased region" description="Polar residues" evidence="1">
    <location>
        <begin position="203"/>
        <end position="215"/>
    </location>
</feature>
<organism evidence="2 3">
    <name type="scientific">Rhipicephalus microplus</name>
    <name type="common">Cattle tick</name>
    <name type="synonym">Boophilus microplus</name>
    <dbReference type="NCBI Taxonomy" id="6941"/>
    <lineage>
        <taxon>Eukaryota</taxon>
        <taxon>Metazoa</taxon>
        <taxon>Ecdysozoa</taxon>
        <taxon>Arthropoda</taxon>
        <taxon>Chelicerata</taxon>
        <taxon>Arachnida</taxon>
        <taxon>Acari</taxon>
        <taxon>Parasitiformes</taxon>
        <taxon>Ixodida</taxon>
        <taxon>Ixodoidea</taxon>
        <taxon>Ixodidae</taxon>
        <taxon>Rhipicephalinae</taxon>
        <taxon>Rhipicephalus</taxon>
        <taxon>Boophilus</taxon>
    </lineage>
</organism>